<comment type="similarity">
    <text evidence="1">Belongs to the eukaryotic mitochondrial porin (TC 1.B.8.1) family.</text>
</comment>
<dbReference type="Proteomes" id="UP000612055">
    <property type="component" value="Unassembled WGS sequence"/>
</dbReference>
<sequence>MPAIAFADIGKRAKGLLSGDAATGTVSLAPSLTVAGSTSSGVNLTLKAAQKGEKLDGSLKAAYSSGRVAVDATAPTDGKISINASLSGVGPGVKVTASATLPDPASSAKLTAEYSTDTLAAKAIVSLSATPVVELALGTAVSGILLGGEAGYDSATAALTKYTITAGLHAADYQATASVADQGQTLKLSYVHTLSPAATVGAELSRKIAGADTGSTSFALAYGRALVNGATAKVRLDSTGALQALYMTKLAGGEKLTGSLQLQATDLAKGGLKYGFALEL</sequence>
<protein>
    <submittedName>
        <fullName evidence="2">Uncharacterized protein</fullName>
    </submittedName>
</protein>
<dbReference type="PANTHER" id="PTHR11743">
    <property type="entry name" value="VOLTAGE-DEPENDENT ANION-SELECTIVE CHANNEL"/>
    <property type="match status" value="1"/>
</dbReference>
<keyword evidence="3" id="KW-1185">Reference proteome</keyword>
<gene>
    <name evidence="2" type="ORF">HYH03_012178</name>
</gene>
<organism evidence="2 3">
    <name type="scientific">Edaphochlamys debaryana</name>
    <dbReference type="NCBI Taxonomy" id="47281"/>
    <lineage>
        <taxon>Eukaryota</taxon>
        <taxon>Viridiplantae</taxon>
        <taxon>Chlorophyta</taxon>
        <taxon>core chlorophytes</taxon>
        <taxon>Chlorophyceae</taxon>
        <taxon>CS clade</taxon>
        <taxon>Chlamydomonadales</taxon>
        <taxon>Chlamydomonadales incertae sedis</taxon>
        <taxon>Edaphochlamys</taxon>
    </lineage>
</organism>
<proteinExistence type="inferred from homology"/>
<comment type="caution">
    <text evidence="2">The sequence shown here is derived from an EMBL/GenBank/DDBJ whole genome shotgun (WGS) entry which is preliminary data.</text>
</comment>
<dbReference type="GO" id="GO:0008308">
    <property type="term" value="F:voltage-gated monoatomic anion channel activity"/>
    <property type="evidence" value="ECO:0007669"/>
    <property type="project" value="InterPro"/>
</dbReference>
<evidence type="ECO:0000313" key="2">
    <source>
        <dbReference type="EMBL" id="KAG2489348.1"/>
    </source>
</evidence>
<dbReference type="AlphaFoldDB" id="A0A835XSD7"/>
<dbReference type="InterPro" id="IPR001925">
    <property type="entry name" value="Porin_Euk"/>
</dbReference>
<name>A0A835XSD7_9CHLO</name>
<dbReference type="GO" id="GO:0005741">
    <property type="term" value="C:mitochondrial outer membrane"/>
    <property type="evidence" value="ECO:0007669"/>
    <property type="project" value="InterPro"/>
</dbReference>
<dbReference type="PANTHER" id="PTHR11743:SF70">
    <property type="entry name" value="GH26960P-RELATED"/>
    <property type="match status" value="1"/>
</dbReference>
<dbReference type="OrthoDB" id="7827681at2759"/>
<dbReference type="Gene3D" id="2.40.160.10">
    <property type="entry name" value="Porin"/>
    <property type="match status" value="1"/>
</dbReference>
<dbReference type="Pfam" id="PF01459">
    <property type="entry name" value="Porin_3"/>
    <property type="match status" value="1"/>
</dbReference>
<dbReference type="InterPro" id="IPR023614">
    <property type="entry name" value="Porin_dom_sf"/>
</dbReference>
<dbReference type="InterPro" id="IPR027246">
    <property type="entry name" value="Porin_Euk/Tom40"/>
</dbReference>
<evidence type="ECO:0000313" key="3">
    <source>
        <dbReference type="Proteomes" id="UP000612055"/>
    </source>
</evidence>
<reference evidence="2" key="1">
    <citation type="journal article" date="2020" name="bioRxiv">
        <title>Comparative genomics of Chlamydomonas.</title>
        <authorList>
            <person name="Craig R.J."/>
            <person name="Hasan A.R."/>
            <person name="Ness R.W."/>
            <person name="Keightley P.D."/>
        </authorList>
    </citation>
    <scope>NUCLEOTIDE SEQUENCE</scope>
    <source>
        <strain evidence="2">CCAP 11/70</strain>
    </source>
</reference>
<accession>A0A835XSD7</accession>
<dbReference type="EMBL" id="JAEHOE010000074">
    <property type="protein sequence ID" value="KAG2489348.1"/>
    <property type="molecule type" value="Genomic_DNA"/>
</dbReference>
<dbReference type="CDD" id="cd07306">
    <property type="entry name" value="Porin3_VDAC"/>
    <property type="match status" value="1"/>
</dbReference>
<evidence type="ECO:0000256" key="1">
    <source>
        <dbReference type="ARBA" id="ARBA00009624"/>
    </source>
</evidence>